<protein>
    <submittedName>
        <fullName evidence="1">Uncharacterized protein</fullName>
    </submittedName>
</protein>
<dbReference type="STRING" id="216942.SLITO_v1c01960"/>
<dbReference type="KEGG" id="sll:SLITO_v1c01960"/>
<evidence type="ECO:0000313" key="2">
    <source>
        <dbReference type="Proteomes" id="UP000067476"/>
    </source>
</evidence>
<accession>A0A0K1W0M4</accession>
<dbReference type="RefSeq" id="WP_144416390.1">
    <property type="nucleotide sequence ID" value="NZ_CP012357.1"/>
</dbReference>
<name>A0A0K1W0M4_9MOLU</name>
<dbReference type="EMBL" id="CP012357">
    <property type="protein sequence ID" value="AKX33860.1"/>
    <property type="molecule type" value="Genomic_DNA"/>
</dbReference>
<organism evidence="1 2">
    <name type="scientific">Spiroplasma litorale</name>
    <dbReference type="NCBI Taxonomy" id="216942"/>
    <lineage>
        <taxon>Bacteria</taxon>
        <taxon>Bacillati</taxon>
        <taxon>Mycoplasmatota</taxon>
        <taxon>Mollicutes</taxon>
        <taxon>Entomoplasmatales</taxon>
        <taxon>Spiroplasmataceae</taxon>
        <taxon>Spiroplasma</taxon>
    </lineage>
</organism>
<sequence>MYLLPDWCWQEKNKLKCDINIKDFNFNHFETKINKSIYIDDLLRKNILDYNSLNLDGLILIDSFPKEFVHKQNNYLDKVIDLYVNKFIKDYNEAINFGNNYEVRQLFMKHWLKQKTVSELNLLVENINYDIFNMKKTQKKEFKKYKILKVI</sequence>
<proteinExistence type="predicted"/>
<dbReference type="PATRIC" id="fig|216942.3.peg.196"/>
<evidence type="ECO:0000313" key="1">
    <source>
        <dbReference type="EMBL" id="AKX33860.1"/>
    </source>
</evidence>
<dbReference type="Proteomes" id="UP000067476">
    <property type="component" value="Chromosome"/>
</dbReference>
<gene>
    <name evidence="1" type="ORF">SLITO_v1c01960</name>
</gene>
<dbReference type="AlphaFoldDB" id="A0A0K1W0M4"/>
<keyword evidence="2" id="KW-1185">Reference proteome</keyword>
<reference evidence="1 2" key="1">
    <citation type="journal article" date="2015" name="Genome Announc.">
        <title>Complete Genome Sequence of Spiroplasma litorale TN-1T (DSM 21781), a Bacterium Isolated from a Green-Eyed Horsefly (Tabanus nigrovittatus).</title>
        <authorList>
            <person name="Lo W.S."/>
            <person name="Lai Y.C."/>
            <person name="Lien Y.W."/>
            <person name="Wang T.H."/>
            <person name="Kuo C.H."/>
        </authorList>
    </citation>
    <scope>NUCLEOTIDE SEQUENCE [LARGE SCALE GENOMIC DNA]</scope>
    <source>
        <strain evidence="1 2">TN-1</strain>
    </source>
</reference>
<dbReference type="OrthoDB" id="9954410at2"/>